<comment type="function">
    <text evidence="1">Catalyzes the reversible adenylation of nicotinate mononucleotide (NaMN) to nicotinic acid adenine dinucleotide (NaAD).</text>
</comment>
<reference evidence="12 14" key="1">
    <citation type="journal article" date="2015" name="Genome Announc.">
        <title>Draft Genome of the Euendolithic (true boring) Cyanobacterium Mastigocoleus testarum strain BC008.</title>
        <authorList>
            <person name="Guida B.S."/>
            <person name="Garcia-Pichel F."/>
        </authorList>
    </citation>
    <scope>NUCLEOTIDE SEQUENCE [LARGE SCALE GENOMIC DNA]</scope>
    <source>
        <strain evidence="12 14">BC008</strain>
    </source>
</reference>
<evidence type="ECO:0000256" key="7">
    <source>
        <dbReference type="ARBA" id="ARBA00022741"/>
    </source>
</evidence>
<dbReference type="Pfam" id="PF01467">
    <property type="entry name" value="CTP_transf_like"/>
    <property type="match status" value="1"/>
</dbReference>
<evidence type="ECO:0000256" key="6">
    <source>
        <dbReference type="ARBA" id="ARBA00022695"/>
    </source>
</evidence>
<sequence>MKIALFGTSADPPTAGHQAILSWLCSKYDRVAVWAADNPFKSHQASLSHRAAMLESLINDLKTDLKTPGNIALEQDLSSLRTIETLAKARELWGDETEFTLVVGSDLVAQLPRWYQARKLLQQVKLLVVPRPGYAINQSSLQAIQSIGGEIAIANLTGPDVSSTDYRKNGNLENLTPSVAAYILIEHLYECQDNSNENLQVQ</sequence>
<dbReference type="RefSeq" id="WP_027847042.1">
    <property type="nucleotide sequence ID" value="NZ_LMTZ01000066.1"/>
</dbReference>
<evidence type="ECO:0000256" key="4">
    <source>
        <dbReference type="ARBA" id="ARBA00022642"/>
    </source>
</evidence>
<dbReference type="InterPro" id="IPR014729">
    <property type="entry name" value="Rossmann-like_a/b/a_fold"/>
</dbReference>
<dbReference type="InterPro" id="IPR004821">
    <property type="entry name" value="Cyt_trans-like"/>
</dbReference>
<accession>A0A0V7ZUG2</accession>
<name>A0A0V7ZUG2_9CYAN</name>
<dbReference type="UniPathway" id="UPA00253">
    <property type="reaction ID" value="UER00332"/>
</dbReference>
<dbReference type="InterPro" id="IPR005248">
    <property type="entry name" value="NadD/NMNAT"/>
</dbReference>
<dbReference type="Proteomes" id="UP000053372">
    <property type="component" value="Unassembled WGS sequence"/>
</dbReference>
<dbReference type="GO" id="GO:0004515">
    <property type="term" value="F:nicotinate-nucleotide adenylyltransferase activity"/>
    <property type="evidence" value="ECO:0007669"/>
    <property type="project" value="UniProtKB-EC"/>
</dbReference>
<evidence type="ECO:0000256" key="9">
    <source>
        <dbReference type="ARBA" id="ARBA00023027"/>
    </source>
</evidence>
<dbReference type="NCBIfam" id="NF000842">
    <property type="entry name" value="PRK00071.2-1"/>
    <property type="match status" value="1"/>
</dbReference>
<comment type="caution">
    <text evidence="12">The sequence shown here is derived from an EMBL/GenBank/DDBJ whole genome shotgun (WGS) entry which is preliminary data.</text>
</comment>
<comment type="catalytic activity">
    <reaction evidence="10">
        <text>nicotinate beta-D-ribonucleotide + ATP + H(+) = deamido-NAD(+) + diphosphate</text>
        <dbReference type="Rhea" id="RHEA:22860"/>
        <dbReference type="ChEBI" id="CHEBI:15378"/>
        <dbReference type="ChEBI" id="CHEBI:30616"/>
        <dbReference type="ChEBI" id="CHEBI:33019"/>
        <dbReference type="ChEBI" id="CHEBI:57502"/>
        <dbReference type="ChEBI" id="CHEBI:58437"/>
        <dbReference type="EC" id="2.7.7.18"/>
    </reaction>
</comment>
<keyword evidence="9" id="KW-0520">NAD</keyword>
<dbReference type="EC" id="2.7.7.18" evidence="3"/>
<feature type="domain" description="Cytidyltransferase-like" evidence="11">
    <location>
        <begin position="5"/>
        <end position="168"/>
    </location>
</feature>
<dbReference type="Gene3D" id="3.40.50.620">
    <property type="entry name" value="HUPs"/>
    <property type="match status" value="1"/>
</dbReference>
<dbReference type="CDD" id="cd02165">
    <property type="entry name" value="NMNAT"/>
    <property type="match status" value="1"/>
</dbReference>
<dbReference type="GO" id="GO:0005524">
    <property type="term" value="F:ATP binding"/>
    <property type="evidence" value="ECO:0007669"/>
    <property type="project" value="UniProtKB-KW"/>
</dbReference>
<evidence type="ECO:0000256" key="5">
    <source>
        <dbReference type="ARBA" id="ARBA00022679"/>
    </source>
</evidence>
<protein>
    <recommendedName>
        <fullName evidence="3">nicotinate-nucleotide adenylyltransferase</fullName>
        <ecNumber evidence="3">2.7.7.18</ecNumber>
    </recommendedName>
</protein>
<dbReference type="PANTHER" id="PTHR39321">
    <property type="entry name" value="NICOTINATE-NUCLEOTIDE ADENYLYLTRANSFERASE-RELATED"/>
    <property type="match status" value="1"/>
</dbReference>
<organism evidence="12 14">
    <name type="scientific">Mastigocoleus testarum BC008</name>
    <dbReference type="NCBI Taxonomy" id="371196"/>
    <lineage>
        <taxon>Bacteria</taxon>
        <taxon>Bacillati</taxon>
        <taxon>Cyanobacteriota</taxon>
        <taxon>Cyanophyceae</taxon>
        <taxon>Nostocales</taxon>
        <taxon>Hapalosiphonaceae</taxon>
        <taxon>Mastigocoleus</taxon>
    </lineage>
</organism>
<keyword evidence="14" id="KW-1185">Reference proteome</keyword>
<keyword evidence="5 12" id="KW-0808">Transferase</keyword>
<evidence type="ECO:0000256" key="2">
    <source>
        <dbReference type="ARBA" id="ARBA00005019"/>
    </source>
</evidence>
<evidence type="ECO:0000313" key="13">
    <source>
        <dbReference type="EMBL" id="KST68384.1"/>
    </source>
</evidence>
<keyword evidence="6 12" id="KW-0548">Nucleotidyltransferase</keyword>
<comment type="pathway">
    <text evidence="2">Cofactor biosynthesis; NAD(+) biosynthesis; deamido-NAD(+) from nicotinate D-ribonucleotide: step 1/1.</text>
</comment>
<evidence type="ECO:0000313" key="14">
    <source>
        <dbReference type="Proteomes" id="UP000053372"/>
    </source>
</evidence>
<evidence type="ECO:0000256" key="3">
    <source>
        <dbReference type="ARBA" id="ARBA00012389"/>
    </source>
</evidence>
<evidence type="ECO:0000256" key="10">
    <source>
        <dbReference type="ARBA" id="ARBA00048721"/>
    </source>
</evidence>
<dbReference type="AlphaFoldDB" id="A0A0V7ZUG2"/>
<evidence type="ECO:0000256" key="1">
    <source>
        <dbReference type="ARBA" id="ARBA00002324"/>
    </source>
</evidence>
<evidence type="ECO:0000259" key="11">
    <source>
        <dbReference type="Pfam" id="PF01467"/>
    </source>
</evidence>
<dbReference type="EMBL" id="LMTZ01000066">
    <property type="protein sequence ID" value="KST68384.1"/>
    <property type="molecule type" value="Genomic_DNA"/>
</dbReference>
<dbReference type="SUPFAM" id="SSF52374">
    <property type="entry name" value="Nucleotidylyl transferase"/>
    <property type="match status" value="1"/>
</dbReference>
<dbReference type="OrthoDB" id="5295945at2"/>
<proteinExistence type="predicted"/>
<dbReference type="GO" id="GO:0009435">
    <property type="term" value="P:NAD+ biosynthetic process"/>
    <property type="evidence" value="ECO:0007669"/>
    <property type="project" value="UniProtKB-UniPathway"/>
</dbReference>
<evidence type="ECO:0000313" key="12">
    <source>
        <dbReference type="EMBL" id="KST67991.1"/>
    </source>
</evidence>
<gene>
    <name evidence="12" type="ORF">BC008_31910</name>
    <name evidence="13" type="ORF">BC008_33215</name>
</gene>
<evidence type="ECO:0000256" key="8">
    <source>
        <dbReference type="ARBA" id="ARBA00022840"/>
    </source>
</evidence>
<keyword evidence="7" id="KW-0547">Nucleotide-binding</keyword>
<dbReference type="PANTHER" id="PTHR39321:SF3">
    <property type="entry name" value="PHOSPHOPANTETHEINE ADENYLYLTRANSFERASE"/>
    <property type="match status" value="1"/>
</dbReference>
<keyword evidence="8" id="KW-0067">ATP-binding</keyword>
<dbReference type="EMBL" id="LMTZ01000083">
    <property type="protein sequence ID" value="KST67991.1"/>
    <property type="molecule type" value="Genomic_DNA"/>
</dbReference>
<keyword evidence="4" id="KW-0662">Pyridine nucleotide biosynthesis</keyword>